<evidence type="ECO:0000313" key="5">
    <source>
        <dbReference type="Proteomes" id="UP000322940"/>
    </source>
</evidence>
<evidence type="ECO:0000259" key="3">
    <source>
        <dbReference type="Pfam" id="PF09603"/>
    </source>
</evidence>
<dbReference type="InterPro" id="IPR042278">
    <property type="entry name" value="Mfa-like_1_N"/>
</dbReference>
<dbReference type="InterPro" id="IPR011871">
    <property type="entry name" value="Fib_succ_major"/>
</dbReference>
<feature type="domain" description="Fibrobacter succinogenes major paralogous" evidence="3">
    <location>
        <begin position="298"/>
        <end position="428"/>
    </location>
</feature>
<dbReference type="CDD" id="cd13120">
    <property type="entry name" value="BF2867_like_N"/>
    <property type="match status" value="1"/>
</dbReference>
<dbReference type="NCBIfam" id="TIGR02145">
    <property type="entry name" value="Fib_succ_major"/>
    <property type="match status" value="1"/>
</dbReference>
<dbReference type="InterPro" id="IPR025049">
    <property type="entry name" value="Mfa-like_1"/>
</dbReference>
<dbReference type="CDD" id="cd13121">
    <property type="entry name" value="BF2867_like_C"/>
    <property type="match status" value="1"/>
</dbReference>
<comment type="caution">
    <text evidence="4">The sequence shown here is derived from an EMBL/GenBank/DDBJ whole genome shotgun (WGS) entry which is preliminary data.</text>
</comment>
<organism evidence="4 5">
    <name type="scientific">Alistipes onderdonkii</name>
    <dbReference type="NCBI Taxonomy" id="328813"/>
    <lineage>
        <taxon>Bacteria</taxon>
        <taxon>Pseudomonadati</taxon>
        <taxon>Bacteroidota</taxon>
        <taxon>Bacteroidia</taxon>
        <taxon>Bacteroidales</taxon>
        <taxon>Rikenellaceae</taxon>
        <taxon>Alistipes</taxon>
    </lineage>
</organism>
<keyword evidence="2" id="KW-0732">Signal</keyword>
<protein>
    <recommendedName>
        <fullName evidence="3">Fibrobacter succinogenes major paralogous domain-containing protein</fullName>
    </recommendedName>
</protein>
<dbReference type="EMBL" id="VVXH01000015">
    <property type="protein sequence ID" value="KAA2376510.1"/>
    <property type="molecule type" value="Genomic_DNA"/>
</dbReference>
<feature type="signal peptide" evidence="2">
    <location>
        <begin position="1"/>
        <end position="21"/>
    </location>
</feature>
<dbReference type="Pfam" id="PF13149">
    <property type="entry name" value="Mfa_like_1"/>
    <property type="match status" value="1"/>
</dbReference>
<evidence type="ECO:0000256" key="1">
    <source>
        <dbReference type="SAM" id="MobiDB-lite"/>
    </source>
</evidence>
<dbReference type="Gene3D" id="2.60.40.2630">
    <property type="match status" value="1"/>
</dbReference>
<gene>
    <name evidence="4" type="ORF">F2Y10_12925</name>
</gene>
<evidence type="ECO:0000313" key="4">
    <source>
        <dbReference type="EMBL" id="KAA2376510.1"/>
    </source>
</evidence>
<dbReference type="AlphaFoldDB" id="A0A5B3GSQ9"/>
<accession>A0A5B3GSQ9</accession>
<feature type="chain" id="PRO_5024406117" description="Fibrobacter succinogenes major paralogous domain-containing protein" evidence="2">
    <location>
        <begin position="22"/>
        <end position="455"/>
    </location>
</feature>
<dbReference type="PROSITE" id="PS51257">
    <property type="entry name" value="PROKAR_LIPOPROTEIN"/>
    <property type="match status" value="1"/>
</dbReference>
<feature type="region of interest" description="Disordered" evidence="1">
    <location>
        <begin position="263"/>
        <end position="284"/>
    </location>
</feature>
<evidence type="ECO:0000256" key="2">
    <source>
        <dbReference type="SAM" id="SignalP"/>
    </source>
</evidence>
<name>A0A5B3GSQ9_9BACT</name>
<reference evidence="4 5" key="1">
    <citation type="journal article" date="2019" name="Nat. Med.">
        <title>A library of human gut bacterial isolates paired with longitudinal multiomics data enables mechanistic microbiome research.</title>
        <authorList>
            <person name="Poyet M."/>
            <person name="Groussin M."/>
            <person name="Gibbons S.M."/>
            <person name="Avila-Pacheco J."/>
            <person name="Jiang X."/>
            <person name="Kearney S.M."/>
            <person name="Perrotta A.R."/>
            <person name="Berdy B."/>
            <person name="Zhao S."/>
            <person name="Lieberman T.D."/>
            <person name="Swanson P.K."/>
            <person name="Smith M."/>
            <person name="Roesemann S."/>
            <person name="Alexander J.E."/>
            <person name="Rich S.A."/>
            <person name="Livny J."/>
            <person name="Vlamakis H."/>
            <person name="Clish C."/>
            <person name="Bullock K."/>
            <person name="Deik A."/>
            <person name="Scott J."/>
            <person name="Pierce K.A."/>
            <person name="Xavier R.J."/>
            <person name="Alm E.J."/>
        </authorList>
    </citation>
    <scope>NUCLEOTIDE SEQUENCE [LARGE SCALE GENOMIC DNA]</scope>
    <source>
        <strain evidence="4 5">BIOML-A266</strain>
    </source>
</reference>
<dbReference type="Pfam" id="PF09603">
    <property type="entry name" value="Fib_succ_major"/>
    <property type="match status" value="1"/>
</dbReference>
<proteinExistence type="predicted"/>
<sequence>MKTTLLTALAAAALAAGCSKSDTGTPCVKIAPTIQTRVTGLHFDTGDRIGLSIAKGSETYVQNVLMTYDGTAFTAPDLLWYNDSNEKSTLTAYHPYSGQGMPAEFSVTLDQTSGAASSDLLVAVKKDVTPTSAPVGMLFYHVMSQLTIVVTNNSDASVTGVTVGGLVPTAVVDYTVPSAAAKGGAAASDVEAFEVTAGAAYRAVLVPQQAALTVTVATDDGKNRSKTLSSAQLESGKRYDMSVVVTNIDIDVKLSGEVVDWGDGGSLDGGEGGDEGGGEGGDPGTLSYGGVDYPTATFGGRVWMTRNLRYLPDGAQVGTGIWYPCRGSDGSNDTQYVAERGLLYSFTTALGSTAAASGTPVRGICPPGWHVPTGAEIEQMRASPEYDASLLRSAGMWNSDTGLYVTEKKGYLMSCTSEDNGAMYKALLYSSDGIVVGLAPFSSGDGVSLRCVKDS</sequence>
<dbReference type="RefSeq" id="WP_130065697.1">
    <property type="nucleotide sequence ID" value="NZ_JAHOOA010000004.1"/>
</dbReference>
<dbReference type="Proteomes" id="UP000322940">
    <property type="component" value="Unassembled WGS sequence"/>
</dbReference>
<dbReference type="Gene3D" id="2.60.40.2620">
    <property type="entry name" value="Fimbrillin-like"/>
    <property type="match status" value="1"/>
</dbReference>